<evidence type="ECO:0000313" key="4">
    <source>
        <dbReference type="Proteomes" id="UP000027195"/>
    </source>
</evidence>
<name>A0A067MXT1_BOTB1</name>
<dbReference type="FunCoup" id="A0A067MXT1">
    <property type="interactions" value="4"/>
</dbReference>
<evidence type="ECO:0000259" key="2">
    <source>
        <dbReference type="Pfam" id="PF12706"/>
    </source>
</evidence>
<feature type="domain" description="Metallo-beta-lactamase" evidence="2">
    <location>
        <begin position="85"/>
        <end position="316"/>
    </location>
</feature>
<dbReference type="HOGENOM" id="CLU_044538_1_2_1"/>
<proteinExistence type="predicted"/>
<dbReference type="AlphaFoldDB" id="A0A067MXT1"/>
<organism evidence="3 4">
    <name type="scientific">Botryobasidium botryosum (strain FD-172 SS1)</name>
    <dbReference type="NCBI Taxonomy" id="930990"/>
    <lineage>
        <taxon>Eukaryota</taxon>
        <taxon>Fungi</taxon>
        <taxon>Dikarya</taxon>
        <taxon>Basidiomycota</taxon>
        <taxon>Agaricomycotina</taxon>
        <taxon>Agaricomycetes</taxon>
        <taxon>Cantharellales</taxon>
        <taxon>Botryobasidiaceae</taxon>
        <taxon>Botryobasidium</taxon>
    </lineage>
</organism>
<dbReference type="InterPro" id="IPR001279">
    <property type="entry name" value="Metallo-B-lactamas"/>
</dbReference>
<dbReference type="Gene3D" id="3.60.15.10">
    <property type="entry name" value="Ribonuclease Z/Hydroxyacylglutathione hydrolase-like"/>
    <property type="match status" value="1"/>
</dbReference>
<dbReference type="Pfam" id="PF12706">
    <property type="entry name" value="Lactamase_B_2"/>
    <property type="match status" value="1"/>
</dbReference>
<sequence length="385" mass="41452">MAAENFDLIFHGTGTSSSLPLIECLTAPQGPGLKRCETCLSTLTPEGKKNIRRNTGAIFRAKKPKRHNGLSNGVEKKGGDDYGVVVVDVGKTFLASAMEWFPKYGLREIDAVVLTHAHADAVNGLDDLRGWTLRGAIQSYIDIYLSKETFESIKSSFPYLVSKDLATGGGDVPEFRWHLIQDNEPFEVANGLFTFTPVAVHHGRVFPSDAPSAAGVSASGGSTPNTLETTASGSPSLPAKVTPYICYGFVVNSRVVYLSDVSHIPPAAWDAIQTASPRCDVLVADCLRIASHISHFGINDVVQTARRLGAGRTYIVGMGHSVTHDQWVQIGESAGGQKVPDPVGKVEIALESMEEGEDVWVRPAIDGLRVSLGEDNVYDDEYAHT</sequence>
<evidence type="ECO:0000313" key="3">
    <source>
        <dbReference type="EMBL" id="KDQ20404.1"/>
    </source>
</evidence>
<dbReference type="Proteomes" id="UP000027195">
    <property type="component" value="Unassembled WGS sequence"/>
</dbReference>
<accession>A0A067MXT1</accession>
<dbReference type="PANTHER" id="PTHR42663:SF6">
    <property type="entry name" value="HYDROLASE C777.06C-RELATED"/>
    <property type="match status" value="1"/>
</dbReference>
<dbReference type="InParanoid" id="A0A067MXT1"/>
<feature type="region of interest" description="Disordered" evidence="1">
    <location>
        <begin position="215"/>
        <end position="235"/>
    </location>
</feature>
<dbReference type="STRING" id="930990.A0A067MXT1"/>
<keyword evidence="4" id="KW-1185">Reference proteome</keyword>
<dbReference type="InterPro" id="IPR036866">
    <property type="entry name" value="RibonucZ/Hydroxyglut_hydro"/>
</dbReference>
<dbReference type="SUPFAM" id="SSF56281">
    <property type="entry name" value="Metallo-hydrolase/oxidoreductase"/>
    <property type="match status" value="1"/>
</dbReference>
<protein>
    <recommendedName>
        <fullName evidence="2">Metallo-beta-lactamase domain-containing protein</fullName>
    </recommendedName>
</protein>
<dbReference type="CDD" id="cd16279">
    <property type="entry name" value="metallo-hydrolase-like_MBL-fold"/>
    <property type="match status" value="1"/>
</dbReference>
<feature type="compositionally biased region" description="Polar residues" evidence="1">
    <location>
        <begin position="225"/>
        <end position="235"/>
    </location>
</feature>
<dbReference type="OrthoDB" id="341300at2759"/>
<reference evidence="4" key="1">
    <citation type="journal article" date="2014" name="Proc. Natl. Acad. Sci. U.S.A.">
        <title>Extensive sampling of basidiomycete genomes demonstrates inadequacy of the white-rot/brown-rot paradigm for wood decay fungi.</title>
        <authorList>
            <person name="Riley R."/>
            <person name="Salamov A.A."/>
            <person name="Brown D.W."/>
            <person name="Nagy L.G."/>
            <person name="Floudas D."/>
            <person name="Held B.W."/>
            <person name="Levasseur A."/>
            <person name="Lombard V."/>
            <person name="Morin E."/>
            <person name="Otillar R."/>
            <person name="Lindquist E.A."/>
            <person name="Sun H."/>
            <person name="LaButti K.M."/>
            <person name="Schmutz J."/>
            <person name="Jabbour D."/>
            <person name="Luo H."/>
            <person name="Baker S.E."/>
            <person name="Pisabarro A.G."/>
            <person name="Walton J.D."/>
            <person name="Blanchette R.A."/>
            <person name="Henrissat B."/>
            <person name="Martin F."/>
            <person name="Cullen D."/>
            <person name="Hibbett D.S."/>
            <person name="Grigoriev I.V."/>
        </authorList>
    </citation>
    <scope>NUCLEOTIDE SEQUENCE [LARGE SCALE GENOMIC DNA]</scope>
    <source>
        <strain evidence="4">FD-172 SS1</strain>
    </source>
</reference>
<evidence type="ECO:0000256" key="1">
    <source>
        <dbReference type="SAM" id="MobiDB-lite"/>
    </source>
</evidence>
<gene>
    <name evidence="3" type="ORF">BOTBODRAFT_123974</name>
</gene>
<feature type="compositionally biased region" description="Low complexity" evidence="1">
    <location>
        <begin position="215"/>
        <end position="224"/>
    </location>
</feature>
<dbReference type="EMBL" id="KL198017">
    <property type="protein sequence ID" value="KDQ20404.1"/>
    <property type="molecule type" value="Genomic_DNA"/>
</dbReference>
<dbReference type="PANTHER" id="PTHR42663">
    <property type="entry name" value="HYDROLASE C777.06C-RELATED-RELATED"/>
    <property type="match status" value="1"/>
</dbReference>